<dbReference type="PANTHER" id="PTHR21485:SF3">
    <property type="entry name" value="N-ACYLNEURAMINATE CYTIDYLYLTRANSFERASE"/>
    <property type="match status" value="1"/>
</dbReference>
<evidence type="ECO:0000256" key="6">
    <source>
        <dbReference type="ARBA" id="ARBA00022842"/>
    </source>
</evidence>
<evidence type="ECO:0000313" key="8">
    <source>
        <dbReference type="EMBL" id="PRY32577.1"/>
    </source>
</evidence>
<comment type="similarity">
    <text evidence="2">Belongs to the KdsC family.</text>
</comment>
<comment type="subunit">
    <text evidence="3">Homotetramer.</text>
</comment>
<evidence type="ECO:0000313" key="9">
    <source>
        <dbReference type="Proteomes" id="UP000238375"/>
    </source>
</evidence>
<dbReference type="OrthoDB" id="9805604at2"/>
<dbReference type="SFLD" id="SFLDS00003">
    <property type="entry name" value="Haloacid_Dehalogenase"/>
    <property type="match status" value="1"/>
</dbReference>
<name>A0A2T0SGQ0_9BACT</name>
<dbReference type="PIRSF" id="PIRSF006118">
    <property type="entry name" value="KDO8-P_Ptase"/>
    <property type="match status" value="1"/>
</dbReference>
<dbReference type="GO" id="GO:0008781">
    <property type="term" value="F:N-acylneuraminate cytidylyltransferase activity"/>
    <property type="evidence" value="ECO:0007669"/>
    <property type="project" value="TreeGrafter"/>
</dbReference>
<dbReference type="GO" id="GO:0046872">
    <property type="term" value="F:metal ion binding"/>
    <property type="evidence" value="ECO:0007669"/>
    <property type="project" value="UniProtKB-KW"/>
</dbReference>
<evidence type="ECO:0000256" key="2">
    <source>
        <dbReference type="ARBA" id="ARBA00005893"/>
    </source>
</evidence>
<proteinExistence type="inferred from homology"/>
<dbReference type="SFLD" id="SFLDG01136">
    <property type="entry name" value="C1.6:_Phosphoserine_Phosphatas"/>
    <property type="match status" value="1"/>
</dbReference>
<dbReference type="InterPro" id="IPR050793">
    <property type="entry name" value="CMP-NeuNAc_synthase"/>
</dbReference>
<dbReference type="InterPro" id="IPR010023">
    <property type="entry name" value="KdsC_fam"/>
</dbReference>
<accession>A0A2T0SGQ0</accession>
<evidence type="ECO:0000256" key="7">
    <source>
        <dbReference type="PIRSR" id="PIRSR006118-2"/>
    </source>
</evidence>
<evidence type="ECO:0000256" key="3">
    <source>
        <dbReference type="ARBA" id="ARBA00011881"/>
    </source>
</evidence>
<dbReference type="PANTHER" id="PTHR21485">
    <property type="entry name" value="HAD SUPERFAMILY MEMBERS CMAS AND KDSC"/>
    <property type="match status" value="1"/>
</dbReference>
<organism evidence="8 9">
    <name type="scientific">Spirosoma oryzae</name>
    <dbReference type="NCBI Taxonomy" id="1469603"/>
    <lineage>
        <taxon>Bacteria</taxon>
        <taxon>Pseudomonadati</taxon>
        <taxon>Bacteroidota</taxon>
        <taxon>Cytophagia</taxon>
        <taxon>Cytophagales</taxon>
        <taxon>Cytophagaceae</taxon>
        <taxon>Spirosoma</taxon>
    </lineage>
</organism>
<keyword evidence="9" id="KW-1185">Reference proteome</keyword>
<dbReference type="EMBL" id="PVTE01000021">
    <property type="protein sequence ID" value="PRY32577.1"/>
    <property type="molecule type" value="Genomic_DNA"/>
</dbReference>
<dbReference type="GO" id="GO:0016788">
    <property type="term" value="F:hydrolase activity, acting on ester bonds"/>
    <property type="evidence" value="ECO:0007669"/>
    <property type="project" value="InterPro"/>
</dbReference>
<dbReference type="SUPFAM" id="SSF56784">
    <property type="entry name" value="HAD-like"/>
    <property type="match status" value="1"/>
</dbReference>
<feature type="binding site" evidence="7">
    <location>
        <position position="112"/>
    </location>
    <ligand>
        <name>Mg(2+)</name>
        <dbReference type="ChEBI" id="CHEBI:18420"/>
    </ligand>
</feature>
<sequence>MPVSIDRFAQIKTFIFDVDGVFTDGRVYLPESGDTYRTFNIKDSYAIAHAIKAGYRVGIVSSANSEGVRKWLMTLGVNDIFMGGPDGQKLNAYLGYISRDKLNEAEIVYMGDDLPDLPILQRDLLSSCPADASPELIAICQYISPRNGGDGAVRDLIERVMRAQNTWTT</sequence>
<keyword evidence="4 7" id="KW-0479">Metal-binding</keyword>
<keyword evidence="6 7" id="KW-0460">Magnesium</keyword>
<dbReference type="Gene3D" id="3.40.50.1000">
    <property type="entry name" value="HAD superfamily/HAD-like"/>
    <property type="match status" value="1"/>
</dbReference>
<protein>
    <submittedName>
        <fullName evidence="8">3-deoxy-D-manno-octulosonate 8-phosphate phosphatase (KDO 8-P phosphatase)</fullName>
    </submittedName>
</protein>
<feature type="binding site" evidence="7">
    <location>
        <position position="19"/>
    </location>
    <ligand>
        <name>substrate</name>
    </ligand>
</feature>
<dbReference type="SFLD" id="SFLDG01138">
    <property type="entry name" value="C1.6.2:_Deoxy-d-mannose-octulo"/>
    <property type="match status" value="1"/>
</dbReference>
<dbReference type="InterPro" id="IPR036412">
    <property type="entry name" value="HAD-like_sf"/>
</dbReference>
<dbReference type="RefSeq" id="WP_106139797.1">
    <property type="nucleotide sequence ID" value="NZ_PVTE01000021.1"/>
</dbReference>
<evidence type="ECO:0000256" key="4">
    <source>
        <dbReference type="ARBA" id="ARBA00022723"/>
    </source>
</evidence>
<dbReference type="NCBIfam" id="TIGR01670">
    <property type="entry name" value="KdsC-phosphatas"/>
    <property type="match status" value="1"/>
</dbReference>
<dbReference type="InterPro" id="IPR023214">
    <property type="entry name" value="HAD_sf"/>
</dbReference>
<dbReference type="Proteomes" id="UP000238375">
    <property type="component" value="Unassembled WGS sequence"/>
</dbReference>
<comment type="cofactor">
    <cofactor evidence="1 7">
        <name>Mg(2+)</name>
        <dbReference type="ChEBI" id="CHEBI:18420"/>
    </cofactor>
</comment>
<dbReference type="Pfam" id="PF08282">
    <property type="entry name" value="Hydrolase_3"/>
    <property type="match status" value="1"/>
</dbReference>
<keyword evidence="5" id="KW-0378">Hydrolase</keyword>
<gene>
    <name evidence="8" type="ORF">CLV58_12179</name>
</gene>
<feature type="binding site" evidence="7">
    <location>
        <position position="17"/>
    </location>
    <ligand>
        <name>Mg(2+)</name>
        <dbReference type="ChEBI" id="CHEBI:18420"/>
    </ligand>
</feature>
<dbReference type="AlphaFoldDB" id="A0A2T0SGQ0"/>
<reference evidence="8 9" key="1">
    <citation type="submission" date="2018-03" db="EMBL/GenBank/DDBJ databases">
        <title>Genomic Encyclopedia of Archaeal and Bacterial Type Strains, Phase II (KMG-II): from individual species to whole genera.</title>
        <authorList>
            <person name="Goeker M."/>
        </authorList>
    </citation>
    <scope>NUCLEOTIDE SEQUENCE [LARGE SCALE GENOMIC DNA]</scope>
    <source>
        <strain evidence="8 9">DSM 28354</strain>
    </source>
</reference>
<evidence type="ECO:0000256" key="1">
    <source>
        <dbReference type="ARBA" id="ARBA00001946"/>
    </source>
</evidence>
<evidence type="ECO:0000256" key="5">
    <source>
        <dbReference type="ARBA" id="ARBA00022801"/>
    </source>
</evidence>
<comment type="caution">
    <text evidence="8">The sequence shown here is derived from an EMBL/GenBank/DDBJ whole genome shotgun (WGS) entry which is preliminary data.</text>
</comment>